<reference evidence="2" key="1">
    <citation type="submission" date="2015-03" db="EMBL/GenBank/DDBJ databases">
        <authorList>
            <person name="Wibberg D."/>
        </authorList>
    </citation>
    <scope>NUCLEOTIDE SEQUENCE [LARGE SCALE GENOMIC DNA]</scope>
</reference>
<evidence type="ECO:0000313" key="1">
    <source>
        <dbReference type="EMBL" id="CQR55779.1"/>
    </source>
</evidence>
<evidence type="ECO:0000313" key="2">
    <source>
        <dbReference type="Proteomes" id="UP000033163"/>
    </source>
</evidence>
<organism evidence="1 2">
    <name type="scientific">Paenibacillus riograndensis SBR5</name>
    <dbReference type="NCBI Taxonomy" id="1073571"/>
    <lineage>
        <taxon>Bacteria</taxon>
        <taxon>Bacillati</taxon>
        <taxon>Bacillota</taxon>
        <taxon>Bacilli</taxon>
        <taxon>Bacillales</taxon>
        <taxon>Paenibacillaceae</taxon>
        <taxon>Paenibacillus</taxon>
        <taxon>Paenibacillus sonchi group</taxon>
    </lineage>
</organism>
<dbReference type="EMBL" id="LN831776">
    <property type="protein sequence ID" value="CQR55779.1"/>
    <property type="molecule type" value="Genomic_DNA"/>
</dbReference>
<accession>A0A0E4HB39</accession>
<protein>
    <submittedName>
        <fullName evidence="1">Uncharacterized protein</fullName>
    </submittedName>
</protein>
<sequence>MVLLQPPLKEKVDSLFKNCADKYKNNEFAEAISILESGWDLLPYPKVTYDESYTIVEYIIQFCLLAEDFVQAKRWSDIIFICDLERIDSGKREFLAGRVAFESADPTFI</sequence>
<name>A0A0E4HB39_9BACL</name>
<dbReference type="Proteomes" id="UP000033163">
    <property type="component" value="Chromosome I"/>
</dbReference>
<dbReference type="HOGENOM" id="CLU_123393_1_1_9"/>
<proteinExistence type="predicted"/>
<dbReference type="RefSeq" id="WP_052741473.1">
    <property type="nucleotide sequence ID" value="NZ_LN831776.1"/>
</dbReference>
<dbReference type="PATRIC" id="fig|1073571.4.peg.3602"/>
<dbReference type="KEGG" id="pri:PRIO_3376"/>
<gene>
    <name evidence="1" type="ORF">PRIO_3376</name>
</gene>
<dbReference type="AlphaFoldDB" id="A0A0E4HB39"/>